<protein>
    <recommendedName>
        <fullName evidence="3">Insulin-like growth factor binding protein, N-terminal</fullName>
    </recommendedName>
</protein>
<keyword evidence="2" id="KW-1185">Reference proteome</keyword>
<name>A0A0V0QCZ7_PSEPJ</name>
<accession>A0A0V0QCZ7</accession>
<reference evidence="1 2" key="1">
    <citation type="journal article" date="2015" name="Sci. Rep.">
        <title>Genome of the facultative scuticociliatosis pathogen Pseudocohnilembus persalinus provides insight into its virulence through horizontal gene transfer.</title>
        <authorList>
            <person name="Xiong J."/>
            <person name="Wang G."/>
            <person name="Cheng J."/>
            <person name="Tian M."/>
            <person name="Pan X."/>
            <person name="Warren A."/>
            <person name="Jiang C."/>
            <person name="Yuan D."/>
            <person name="Miao W."/>
        </authorList>
    </citation>
    <scope>NUCLEOTIDE SEQUENCE [LARGE SCALE GENOMIC DNA]</scope>
    <source>
        <strain evidence="1">36N120E</strain>
    </source>
</reference>
<dbReference type="AlphaFoldDB" id="A0A0V0QCZ7"/>
<dbReference type="EMBL" id="LDAU01000195">
    <property type="protein sequence ID" value="KRX00099.1"/>
    <property type="molecule type" value="Genomic_DNA"/>
</dbReference>
<gene>
    <name evidence="1" type="ORF">PPERSA_07206</name>
</gene>
<dbReference type="Proteomes" id="UP000054937">
    <property type="component" value="Unassembled WGS sequence"/>
</dbReference>
<proteinExistence type="predicted"/>
<evidence type="ECO:0000313" key="1">
    <source>
        <dbReference type="EMBL" id="KRX00099.1"/>
    </source>
</evidence>
<sequence length="483" mass="55534">MRNIKVSYLNYQIKIAFFCCIISFLNLFQAIQLDTTQWQEVDITSNFIQQSFIQESEASKFYDSLQLSQTKYANLIRSSTIFSGNILIQVLDEHGNQQCNKLISVDNHYKYSLANTNLESEFFFAYTSYNDSKDKVFFGFSDESCSFSRGLTAPAQPVDFTSINFENLLAKAGNNNLYVVSQTSSSPYYLYLMILDISDISTYSIKKHVKLETLDFRRNLFSIQAFSDDYALIFAKDINDKLQRIKIKPNGMDVWDTPKDQGIFLDLNYEKNYIQNKAVQIENTNKYSIVTGDSQQKIFTIYTFQYNGNGEIQDICLETYQSGSMRNQFFYALEFGVINQDFVWIKGNNQYLNIKSEIFFANPSDCQIYRNPDDSSIYKYQLEHFSYSHIFHTYYSNQTVSLIASSSIIDGSGNQNLQAIRISIGINIGIEIGQTCPQNCATCSDNKTCLTCIGDTVLDLDTQQCQCKKHLIQYYEKIGQCKV</sequence>
<organism evidence="1 2">
    <name type="scientific">Pseudocohnilembus persalinus</name>
    <name type="common">Ciliate</name>
    <dbReference type="NCBI Taxonomy" id="266149"/>
    <lineage>
        <taxon>Eukaryota</taxon>
        <taxon>Sar</taxon>
        <taxon>Alveolata</taxon>
        <taxon>Ciliophora</taxon>
        <taxon>Intramacronucleata</taxon>
        <taxon>Oligohymenophorea</taxon>
        <taxon>Scuticociliatia</taxon>
        <taxon>Philasterida</taxon>
        <taxon>Pseudocohnilembidae</taxon>
        <taxon>Pseudocohnilembus</taxon>
    </lineage>
</organism>
<evidence type="ECO:0000313" key="2">
    <source>
        <dbReference type="Proteomes" id="UP000054937"/>
    </source>
</evidence>
<comment type="caution">
    <text evidence="1">The sequence shown here is derived from an EMBL/GenBank/DDBJ whole genome shotgun (WGS) entry which is preliminary data.</text>
</comment>
<evidence type="ECO:0008006" key="3">
    <source>
        <dbReference type="Google" id="ProtNLM"/>
    </source>
</evidence>
<dbReference type="InParanoid" id="A0A0V0QCZ7"/>